<organism evidence="1 2">
    <name type="scientific">Blautia wexlerae</name>
    <dbReference type="NCBI Taxonomy" id="418240"/>
    <lineage>
        <taxon>Bacteria</taxon>
        <taxon>Bacillati</taxon>
        <taxon>Bacillota</taxon>
        <taxon>Clostridia</taxon>
        <taxon>Lachnospirales</taxon>
        <taxon>Lachnospiraceae</taxon>
        <taxon>Blautia</taxon>
    </lineage>
</organism>
<protein>
    <submittedName>
        <fullName evidence="1">Uncharacterized protein</fullName>
    </submittedName>
</protein>
<evidence type="ECO:0000313" key="2">
    <source>
        <dbReference type="Proteomes" id="UP000477156"/>
    </source>
</evidence>
<sequence>MNRYQSKLSANSNDVSLLGWCPCKGSCSLTCSKACKYNCGGGCKGTCLNDNMYFW</sequence>
<accession>A0A6L8XNW5</accession>
<dbReference type="RefSeq" id="WP_161276757.1">
    <property type="nucleotide sequence ID" value="NZ_WWUZ01000001.1"/>
</dbReference>
<dbReference type="AlphaFoldDB" id="A0A6L8XNW5"/>
<evidence type="ECO:0000313" key="1">
    <source>
        <dbReference type="EMBL" id="MZS87518.1"/>
    </source>
</evidence>
<comment type="caution">
    <text evidence="1">The sequence shown here is derived from an EMBL/GenBank/DDBJ whole genome shotgun (WGS) entry which is preliminary data.</text>
</comment>
<dbReference type="Proteomes" id="UP000477156">
    <property type="component" value="Unassembled WGS sequence"/>
</dbReference>
<dbReference type="EMBL" id="WWVF01000001">
    <property type="protein sequence ID" value="MZS87518.1"/>
    <property type="molecule type" value="Genomic_DNA"/>
</dbReference>
<name>A0A6L8XNW5_9FIRM</name>
<proteinExistence type="predicted"/>
<gene>
    <name evidence="1" type="ORF">GT712_00030</name>
</gene>
<reference evidence="1 2" key="1">
    <citation type="journal article" date="2019" name="Nat. Med.">
        <title>A library of human gut bacterial isolates paired with longitudinal multiomics data enables mechanistic microbiome research.</title>
        <authorList>
            <person name="Poyet M."/>
            <person name="Groussin M."/>
            <person name="Gibbons S.M."/>
            <person name="Avila-Pacheco J."/>
            <person name="Jiang X."/>
            <person name="Kearney S.M."/>
            <person name="Perrotta A.R."/>
            <person name="Berdy B."/>
            <person name="Zhao S."/>
            <person name="Lieberman T.D."/>
            <person name="Swanson P.K."/>
            <person name="Smith M."/>
            <person name="Roesemann S."/>
            <person name="Alexander J.E."/>
            <person name="Rich S.A."/>
            <person name="Livny J."/>
            <person name="Vlamakis H."/>
            <person name="Clish C."/>
            <person name="Bullock K."/>
            <person name="Deik A."/>
            <person name="Scott J."/>
            <person name="Pierce K.A."/>
            <person name="Xavier R.J."/>
            <person name="Alm E.J."/>
        </authorList>
    </citation>
    <scope>NUCLEOTIDE SEQUENCE [LARGE SCALE GENOMIC DNA]</scope>
    <source>
        <strain evidence="1 2">BIOML-A12</strain>
    </source>
</reference>